<evidence type="ECO:0008006" key="4">
    <source>
        <dbReference type="Google" id="ProtNLM"/>
    </source>
</evidence>
<dbReference type="OrthoDB" id="2793280at2759"/>
<dbReference type="Proteomes" id="UP000313359">
    <property type="component" value="Unassembled WGS sequence"/>
</dbReference>
<evidence type="ECO:0000256" key="1">
    <source>
        <dbReference type="SAM" id="MobiDB-lite"/>
    </source>
</evidence>
<organism evidence="2 3">
    <name type="scientific">Lentinus tigrinus ALCF2SS1-6</name>
    <dbReference type="NCBI Taxonomy" id="1328759"/>
    <lineage>
        <taxon>Eukaryota</taxon>
        <taxon>Fungi</taxon>
        <taxon>Dikarya</taxon>
        <taxon>Basidiomycota</taxon>
        <taxon>Agaricomycotina</taxon>
        <taxon>Agaricomycetes</taxon>
        <taxon>Polyporales</taxon>
        <taxon>Polyporaceae</taxon>
        <taxon>Lentinus</taxon>
    </lineage>
</organism>
<evidence type="ECO:0000313" key="2">
    <source>
        <dbReference type="EMBL" id="RPD64550.1"/>
    </source>
</evidence>
<sequence length="420" mass="47184">MASPAPAVLAFKKEVPLAELPSRIHILHPFRNVRFLNLPVRHCLLPDNRRSADGCIPLTAVLDACAIVTGAASEGSEQGVLSRDSEGNDSVDVRSGLVDAGVYYYIHDVNDPRADYPIFHSFDEWVPPPRERVPKRWFTAVYPRVRPGYADMRTWNGVEGREESTLCEKVVDIRTANARCRASRYQSRLRTSFRASTATGLYQRRDVVRQLSYPQPIPDLLSDGPDLVHDLRNLLTFRTDLRTRWDAHAFVLIPVPTTSVQDSDRDDGQVNKSESDFMAYVRVPLPETRMHIDRGPEGSDEGEGAEYSAEWANAVDVDAVELAEEVLPVALEGFDPRPDAVMDDDDDAAQSHSALDIIGWFQDVDHSELPPDLAAAWTRYLDAAADGDAERDMDWLRREWQGHQEPLRRYPGDGPTSRRG</sequence>
<name>A0A5C2SLR3_9APHY</name>
<gene>
    <name evidence="2" type="ORF">L227DRAFT_649765</name>
</gene>
<evidence type="ECO:0000313" key="3">
    <source>
        <dbReference type="Proteomes" id="UP000313359"/>
    </source>
</evidence>
<proteinExistence type="predicted"/>
<feature type="compositionally biased region" description="Basic and acidic residues" evidence="1">
    <location>
        <begin position="398"/>
        <end position="411"/>
    </location>
</feature>
<protein>
    <recommendedName>
        <fullName evidence="4">HNH nuclease domain-containing protein</fullName>
    </recommendedName>
</protein>
<dbReference type="EMBL" id="ML122253">
    <property type="protein sequence ID" value="RPD64550.1"/>
    <property type="molecule type" value="Genomic_DNA"/>
</dbReference>
<dbReference type="AlphaFoldDB" id="A0A5C2SLR3"/>
<reference evidence="2" key="1">
    <citation type="journal article" date="2018" name="Genome Biol. Evol.">
        <title>Genomics and development of Lentinus tigrinus, a white-rot wood-decaying mushroom with dimorphic fruiting bodies.</title>
        <authorList>
            <person name="Wu B."/>
            <person name="Xu Z."/>
            <person name="Knudson A."/>
            <person name="Carlson A."/>
            <person name="Chen N."/>
            <person name="Kovaka S."/>
            <person name="LaButti K."/>
            <person name="Lipzen A."/>
            <person name="Pennachio C."/>
            <person name="Riley R."/>
            <person name="Schakwitz W."/>
            <person name="Umezawa K."/>
            <person name="Ohm R.A."/>
            <person name="Grigoriev I.V."/>
            <person name="Nagy L.G."/>
            <person name="Gibbons J."/>
            <person name="Hibbett D."/>
        </authorList>
    </citation>
    <scope>NUCLEOTIDE SEQUENCE [LARGE SCALE GENOMIC DNA]</scope>
    <source>
        <strain evidence="2">ALCF2SS1-6</strain>
    </source>
</reference>
<keyword evidence="3" id="KW-1185">Reference proteome</keyword>
<feature type="region of interest" description="Disordered" evidence="1">
    <location>
        <begin position="398"/>
        <end position="420"/>
    </location>
</feature>
<accession>A0A5C2SLR3</accession>